<dbReference type="PANTHER" id="PTHR30024">
    <property type="entry name" value="ALIPHATIC SULFONATES-BINDING PROTEIN-RELATED"/>
    <property type="match status" value="1"/>
</dbReference>
<evidence type="ECO:0000313" key="4">
    <source>
        <dbReference type="EMBL" id="POM27626.1"/>
    </source>
</evidence>
<keyword evidence="2" id="KW-0732">Signal</keyword>
<dbReference type="Gene3D" id="3.40.190.10">
    <property type="entry name" value="Periplasmic binding protein-like II"/>
    <property type="match status" value="2"/>
</dbReference>
<dbReference type="AlphaFoldDB" id="A0A2P4URG7"/>
<reference evidence="4 5" key="1">
    <citation type="journal article" date="2017" name="Chemistry">
        <title>Isolation, Biosynthesis and Chemical Modifications of Rubterolones A-F: Rare Tropolone Alkaloids from Actinomadura sp. 5-2.</title>
        <authorList>
            <person name="Guo H."/>
            <person name="Benndorf R."/>
            <person name="Leichnitz D."/>
            <person name="Klassen J.L."/>
            <person name="Vollmers J."/>
            <person name="Gorls H."/>
            <person name="Steinacker M."/>
            <person name="Weigel C."/>
            <person name="Dahse H.M."/>
            <person name="Kaster A.K."/>
            <person name="de Beer Z.W."/>
            <person name="Poulsen M."/>
            <person name="Beemelmanns C."/>
        </authorList>
    </citation>
    <scope>NUCLEOTIDE SEQUENCE [LARGE SCALE GENOMIC DNA]</scope>
    <source>
        <strain evidence="4 5">5-2</strain>
    </source>
</reference>
<comment type="similarity">
    <text evidence="1">Belongs to the bacterial solute-binding protein SsuA/TauA family.</text>
</comment>
<gene>
    <name evidence="4" type="primary">ssuA_3</name>
    <name evidence="4" type="ORF">BTM25_20420</name>
</gene>
<proteinExistence type="inferred from homology"/>
<dbReference type="SUPFAM" id="SSF53850">
    <property type="entry name" value="Periplasmic binding protein-like II"/>
    <property type="match status" value="1"/>
</dbReference>
<dbReference type="Pfam" id="PF09084">
    <property type="entry name" value="NMT1"/>
    <property type="match status" value="1"/>
</dbReference>
<evidence type="ECO:0000256" key="2">
    <source>
        <dbReference type="SAM" id="SignalP"/>
    </source>
</evidence>
<keyword evidence="5" id="KW-1185">Reference proteome</keyword>
<evidence type="ECO:0000256" key="1">
    <source>
        <dbReference type="ARBA" id="ARBA00010742"/>
    </source>
</evidence>
<feature type="domain" description="Solute-binding protein family 3/N-terminal" evidence="3">
    <location>
        <begin position="43"/>
        <end position="258"/>
    </location>
</feature>
<dbReference type="PANTHER" id="PTHR30024:SF45">
    <property type="entry name" value="ABC TRANSPORTER SUBSTRATE-BINDING PROTEIN"/>
    <property type="match status" value="1"/>
</dbReference>
<protein>
    <submittedName>
        <fullName evidence="4">Putative aliphatic sulfonates-binding protein</fullName>
    </submittedName>
</protein>
<feature type="signal peptide" evidence="2">
    <location>
        <begin position="1"/>
        <end position="24"/>
    </location>
</feature>
<dbReference type="InterPro" id="IPR015168">
    <property type="entry name" value="SsuA/THI5"/>
</dbReference>
<dbReference type="Proteomes" id="UP000242367">
    <property type="component" value="Unassembled WGS sequence"/>
</dbReference>
<feature type="chain" id="PRO_5039432361" evidence="2">
    <location>
        <begin position="25"/>
        <end position="460"/>
    </location>
</feature>
<evidence type="ECO:0000259" key="3">
    <source>
        <dbReference type="SMART" id="SM00062"/>
    </source>
</evidence>
<dbReference type="PROSITE" id="PS51257">
    <property type="entry name" value="PROKAR_LIPOPROTEIN"/>
    <property type="match status" value="1"/>
</dbReference>
<evidence type="ECO:0000313" key="5">
    <source>
        <dbReference type="Proteomes" id="UP000242367"/>
    </source>
</evidence>
<sequence precursor="true">MNRSLTIIAAATLAAGGCSVAGNAGTGGATTVVVGYQSKTINTVTAGTLLRSLGYFEKALGTKYKVVWQDYDTGAPITAQMLAGKIDIGSMGDYPLLINGSRAQAQGADARTELVSVTGYNLRGSLNGVVVDKNAKYRTIADLKGKTVSASIGSAGHGTLVQALKKYAVGDVKTENQQPSVGASALESGKAAALAQFVAWPGLLVNRGQARLLYDGGDLDVPTFHGVVVRTSFAEQRGDVLQAFLKAQIQATDYLHQHPVEAAESVAKSTGLPAETVYLYNGAGGQSTFDVTVKKQLGDALRHDVPFLKSIGVLQNPVDLGKFIDDQYIRRAYGAKYDQDAAATENKAAITGTDQACKKQVDDPAKAGEIWLDGEHATRPAADPQCLLKNVRTFQQNGKKIRAVYAQDALTGTRWFADAMVWLHDGDRYVPFATRQNADRYRAAHPNATDVPYGEAVRTA</sequence>
<organism evidence="4 5">
    <name type="scientific">Actinomadura rubteroloni</name>
    <dbReference type="NCBI Taxonomy" id="1926885"/>
    <lineage>
        <taxon>Bacteria</taxon>
        <taxon>Bacillati</taxon>
        <taxon>Actinomycetota</taxon>
        <taxon>Actinomycetes</taxon>
        <taxon>Streptosporangiales</taxon>
        <taxon>Thermomonosporaceae</taxon>
        <taxon>Actinomadura</taxon>
    </lineage>
</organism>
<dbReference type="EMBL" id="MTBP01000001">
    <property type="protein sequence ID" value="POM27626.1"/>
    <property type="molecule type" value="Genomic_DNA"/>
</dbReference>
<accession>A0A2P4URG7</accession>
<dbReference type="RefSeq" id="WP_103562419.1">
    <property type="nucleotide sequence ID" value="NZ_MTBP01000001.1"/>
</dbReference>
<dbReference type="SMART" id="SM00062">
    <property type="entry name" value="PBPb"/>
    <property type="match status" value="1"/>
</dbReference>
<name>A0A2P4URG7_9ACTN</name>
<comment type="caution">
    <text evidence="4">The sequence shown here is derived from an EMBL/GenBank/DDBJ whole genome shotgun (WGS) entry which is preliminary data.</text>
</comment>
<dbReference type="InterPro" id="IPR001638">
    <property type="entry name" value="Solute-binding_3/MltF_N"/>
</dbReference>